<evidence type="ECO:0000313" key="1">
    <source>
        <dbReference type="EMBL" id="SVA96866.1"/>
    </source>
</evidence>
<proteinExistence type="predicted"/>
<feature type="non-terminal residue" evidence="1">
    <location>
        <position position="94"/>
    </location>
</feature>
<name>A0A382A5R3_9ZZZZ</name>
<organism evidence="1">
    <name type="scientific">marine metagenome</name>
    <dbReference type="NCBI Taxonomy" id="408172"/>
    <lineage>
        <taxon>unclassified sequences</taxon>
        <taxon>metagenomes</taxon>
        <taxon>ecological metagenomes</taxon>
    </lineage>
</organism>
<dbReference type="PROSITE" id="PS51257">
    <property type="entry name" value="PROKAR_LIPOPROTEIN"/>
    <property type="match status" value="1"/>
</dbReference>
<dbReference type="EMBL" id="UINC01024021">
    <property type="protein sequence ID" value="SVA96866.1"/>
    <property type="molecule type" value="Genomic_DNA"/>
</dbReference>
<protein>
    <submittedName>
        <fullName evidence="1">Uncharacterized protein</fullName>
    </submittedName>
</protein>
<reference evidence="1" key="1">
    <citation type="submission" date="2018-05" db="EMBL/GenBank/DDBJ databases">
        <authorList>
            <person name="Lanie J.A."/>
            <person name="Ng W.-L."/>
            <person name="Kazmierczak K.M."/>
            <person name="Andrzejewski T.M."/>
            <person name="Davidsen T.M."/>
            <person name="Wayne K.J."/>
            <person name="Tettelin H."/>
            <person name="Glass J.I."/>
            <person name="Rusch D."/>
            <person name="Podicherti R."/>
            <person name="Tsui H.-C.T."/>
            <person name="Winkler M.E."/>
        </authorList>
    </citation>
    <scope>NUCLEOTIDE SEQUENCE</scope>
</reference>
<accession>A0A382A5R3</accession>
<sequence length="94" mass="10227">MKNFFMAVMVTITVGCAGGGEGVLLPTDHTQIVVTPSHSFVPFATEVFDYSLTSGDVTVTYGQGEYKDSSNFPSTDKYKVEDYGFFQITAKGIH</sequence>
<dbReference type="AlphaFoldDB" id="A0A382A5R3"/>
<gene>
    <name evidence="1" type="ORF">METZ01_LOCUS149720</name>
</gene>